<dbReference type="Proteomes" id="UP000323000">
    <property type="component" value="Chromosome 10"/>
</dbReference>
<organism evidence="1 2">
    <name type="scientific">Acer yangbiense</name>
    <dbReference type="NCBI Taxonomy" id="1000413"/>
    <lineage>
        <taxon>Eukaryota</taxon>
        <taxon>Viridiplantae</taxon>
        <taxon>Streptophyta</taxon>
        <taxon>Embryophyta</taxon>
        <taxon>Tracheophyta</taxon>
        <taxon>Spermatophyta</taxon>
        <taxon>Magnoliopsida</taxon>
        <taxon>eudicotyledons</taxon>
        <taxon>Gunneridae</taxon>
        <taxon>Pentapetalae</taxon>
        <taxon>rosids</taxon>
        <taxon>malvids</taxon>
        <taxon>Sapindales</taxon>
        <taxon>Sapindaceae</taxon>
        <taxon>Hippocastanoideae</taxon>
        <taxon>Acereae</taxon>
        <taxon>Acer</taxon>
    </lineage>
</organism>
<dbReference type="EMBL" id="VAHF01000010">
    <property type="protein sequence ID" value="TXG53415.1"/>
    <property type="molecule type" value="Genomic_DNA"/>
</dbReference>
<dbReference type="OrthoDB" id="1831732at2759"/>
<keyword evidence="2" id="KW-1185">Reference proteome</keyword>
<evidence type="ECO:0000313" key="1">
    <source>
        <dbReference type="EMBL" id="TXG53415.1"/>
    </source>
</evidence>
<proteinExistence type="predicted"/>
<protein>
    <recommendedName>
        <fullName evidence="3">DUF4283 domain-containing protein</fullName>
    </recommendedName>
</protein>
<gene>
    <name evidence="1" type="ORF">EZV62_022584</name>
</gene>
<evidence type="ECO:0008006" key="3">
    <source>
        <dbReference type="Google" id="ProtNLM"/>
    </source>
</evidence>
<name>A0A5C7HA94_9ROSI</name>
<reference evidence="2" key="1">
    <citation type="journal article" date="2019" name="Gigascience">
        <title>De novo genome assembly of the endangered Acer yangbiense, a plant species with extremely small populations endemic to Yunnan Province, China.</title>
        <authorList>
            <person name="Yang J."/>
            <person name="Wariss H.M."/>
            <person name="Tao L."/>
            <person name="Zhang R."/>
            <person name="Yun Q."/>
            <person name="Hollingsworth P."/>
            <person name="Dao Z."/>
            <person name="Luo G."/>
            <person name="Guo H."/>
            <person name="Ma Y."/>
            <person name="Sun W."/>
        </authorList>
    </citation>
    <scope>NUCLEOTIDE SEQUENCE [LARGE SCALE GENOMIC DNA]</scope>
    <source>
        <strain evidence="2">cv. Malutang</strain>
    </source>
</reference>
<comment type="caution">
    <text evidence="1">The sequence shown here is derived from an EMBL/GenBank/DDBJ whole genome shotgun (WGS) entry which is preliminary data.</text>
</comment>
<accession>A0A5C7HA94</accession>
<evidence type="ECO:0000313" key="2">
    <source>
        <dbReference type="Proteomes" id="UP000323000"/>
    </source>
</evidence>
<sequence>MCASLSLMEKEGPIRRLNEDLKQAGVHLMSFSLVEKILANKQINWEEDKIKVLKGGPWRFDDALMVLEELEGKGDIKSMLFNKVLGSILGKVKEVDGGDSSVWMGKFLWVRVEIEIDKPLCRCLCNDMLGYGEETVISLQSERLPDFCF</sequence>
<dbReference type="AlphaFoldDB" id="A0A5C7HA94"/>